<evidence type="ECO:0000313" key="2">
    <source>
        <dbReference type="Proteomes" id="UP000724584"/>
    </source>
</evidence>
<proteinExistence type="predicted"/>
<organism evidence="1 2">
    <name type="scientific">Chaetomium tenue</name>
    <dbReference type="NCBI Taxonomy" id="1854479"/>
    <lineage>
        <taxon>Eukaryota</taxon>
        <taxon>Fungi</taxon>
        <taxon>Dikarya</taxon>
        <taxon>Ascomycota</taxon>
        <taxon>Pezizomycotina</taxon>
        <taxon>Sordariomycetes</taxon>
        <taxon>Sordariomycetidae</taxon>
        <taxon>Sordariales</taxon>
        <taxon>Chaetomiaceae</taxon>
        <taxon>Chaetomium</taxon>
    </lineage>
</organism>
<sequence length="806" mass="87186">MLFDRRLVAGLAGLIAATGVNAACSSKLVIDDFTTWLDGVNNLDSQNGDDGSMTAIAAAPGHVDFIPKDDGSYYYESFECIQGITEGYNAIEFTVQGPAGGSFAFELQTTASCSTSQEGSYNSSWNIVTDLTGQRQTVTLPLEGWEDSPNYDGIVGLVWSTFSQTGVVWSVGNVTLLCGGGGGESTAPASSKHRRLARGGDFNGRANEARAAAPPARTSSLPTTSRATTLPPTVTSKPGTCSNLLIDDWESQSRLTFLGYNAMLQTSSDDATMSSVVVSDNRVMLTPANDDSYFYSQFGCLDTKGQYGGISFPIRAAKGTSFSVTVTYATTCGSGNDKEVTLTSSQLKWTFDGTEKLYSFPFSAFTGLDTSKLTMVYFAEFSGAVVFGPMSFYCGTTPSEYTIPAGPATSPPITRSTTSAPAPAKTLLIDDFANSETNALGEWHGADEEGLTTTFGNKVMTIRTNDSDLAWNTQLSGDCIDIRSYAGGYLHIAYSGSNKFSVALQQHNSQCNPDIKPYPETWDSLEAARYSTASDIYMPINHFNVNLTRIIGFALKGFYSTQDTKITKMEIVDSLPSGWKVPTKLASGNLVFSCTRPNSFAVAIDDGDPQFAARVMDIIKQADIPVTFFTVGLALLDKTNGLADIYKNMATQGHQIALHSYTHPKMEGLPSEADIDWEYNNDIGAVRQVFGSDSGPGHSNYFRPPFGTEGARMRQRLAATLDDPSPYIVQWSIDIEDWIWAESDTPEKQLDAFKRDVEAGGNLMVMHYLYNSTVELLPEFIKIAKGTGKTLMRVDQCLQDPKAPPL</sequence>
<dbReference type="Proteomes" id="UP000724584">
    <property type="component" value="Unassembled WGS sequence"/>
</dbReference>
<evidence type="ECO:0000313" key="1">
    <source>
        <dbReference type="EMBL" id="KAH6632774.1"/>
    </source>
</evidence>
<gene>
    <name evidence="1" type="ORF">F5144DRAFT_262622</name>
</gene>
<keyword evidence="2" id="KW-1185">Reference proteome</keyword>
<accession>A0ACB7PBE9</accession>
<reference evidence="1 2" key="1">
    <citation type="journal article" date="2021" name="Nat. Commun.">
        <title>Genetic determinants of endophytism in the Arabidopsis root mycobiome.</title>
        <authorList>
            <person name="Mesny F."/>
            <person name="Miyauchi S."/>
            <person name="Thiergart T."/>
            <person name="Pickel B."/>
            <person name="Atanasova L."/>
            <person name="Karlsson M."/>
            <person name="Huettel B."/>
            <person name="Barry K.W."/>
            <person name="Haridas S."/>
            <person name="Chen C."/>
            <person name="Bauer D."/>
            <person name="Andreopoulos W."/>
            <person name="Pangilinan J."/>
            <person name="LaButti K."/>
            <person name="Riley R."/>
            <person name="Lipzen A."/>
            <person name="Clum A."/>
            <person name="Drula E."/>
            <person name="Henrissat B."/>
            <person name="Kohler A."/>
            <person name="Grigoriev I.V."/>
            <person name="Martin F.M."/>
            <person name="Hacquard S."/>
        </authorList>
    </citation>
    <scope>NUCLEOTIDE SEQUENCE [LARGE SCALE GENOMIC DNA]</scope>
    <source>
        <strain evidence="1 2">MPI-SDFR-AT-0079</strain>
    </source>
</reference>
<dbReference type="EMBL" id="JAGIZQ010000004">
    <property type="protein sequence ID" value="KAH6632774.1"/>
    <property type="molecule type" value="Genomic_DNA"/>
</dbReference>
<comment type="caution">
    <text evidence="1">The sequence shown here is derived from an EMBL/GenBank/DDBJ whole genome shotgun (WGS) entry which is preliminary data.</text>
</comment>
<name>A0ACB7PBE9_9PEZI</name>
<protein>
    <submittedName>
        <fullName evidence="1">Uncharacterized protein</fullName>
    </submittedName>
</protein>